<comment type="caution">
    <text evidence="2">The sequence shown here is derived from an EMBL/GenBank/DDBJ whole genome shotgun (WGS) entry which is preliminary data.</text>
</comment>
<evidence type="ECO:0000313" key="3">
    <source>
        <dbReference type="Proteomes" id="UP000314294"/>
    </source>
</evidence>
<evidence type="ECO:0000256" key="1">
    <source>
        <dbReference type="SAM" id="MobiDB-lite"/>
    </source>
</evidence>
<accession>A0A4Z2F081</accession>
<feature type="compositionally biased region" description="Basic and acidic residues" evidence="1">
    <location>
        <begin position="16"/>
        <end position="25"/>
    </location>
</feature>
<dbReference type="EMBL" id="SRLO01002052">
    <property type="protein sequence ID" value="TNN34054.1"/>
    <property type="molecule type" value="Genomic_DNA"/>
</dbReference>
<dbReference type="AlphaFoldDB" id="A0A4Z2F081"/>
<name>A0A4Z2F081_9TELE</name>
<reference evidence="2 3" key="1">
    <citation type="submission" date="2019-03" db="EMBL/GenBank/DDBJ databases">
        <title>First draft genome of Liparis tanakae, snailfish: a comprehensive survey of snailfish specific genes.</title>
        <authorList>
            <person name="Kim W."/>
            <person name="Song I."/>
            <person name="Jeong J.-H."/>
            <person name="Kim D."/>
            <person name="Kim S."/>
            <person name="Ryu S."/>
            <person name="Song J.Y."/>
            <person name="Lee S.K."/>
        </authorList>
    </citation>
    <scope>NUCLEOTIDE SEQUENCE [LARGE SCALE GENOMIC DNA]</scope>
    <source>
        <tissue evidence="2">Muscle</tissue>
    </source>
</reference>
<feature type="compositionally biased region" description="Basic and acidic residues" evidence="1">
    <location>
        <begin position="49"/>
        <end position="63"/>
    </location>
</feature>
<feature type="region of interest" description="Disordered" evidence="1">
    <location>
        <begin position="1"/>
        <end position="63"/>
    </location>
</feature>
<dbReference type="Proteomes" id="UP000314294">
    <property type="component" value="Unassembled WGS sequence"/>
</dbReference>
<proteinExistence type="predicted"/>
<evidence type="ECO:0000313" key="2">
    <source>
        <dbReference type="EMBL" id="TNN34054.1"/>
    </source>
</evidence>
<protein>
    <submittedName>
        <fullName evidence="2">Uncharacterized protein</fullName>
    </submittedName>
</protein>
<organism evidence="2 3">
    <name type="scientific">Liparis tanakae</name>
    <name type="common">Tanaka's snailfish</name>
    <dbReference type="NCBI Taxonomy" id="230148"/>
    <lineage>
        <taxon>Eukaryota</taxon>
        <taxon>Metazoa</taxon>
        <taxon>Chordata</taxon>
        <taxon>Craniata</taxon>
        <taxon>Vertebrata</taxon>
        <taxon>Euteleostomi</taxon>
        <taxon>Actinopterygii</taxon>
        <taxon>Neopterygii</taxon>
        <taxon>Teleostei</taxon>
        <taxon>Neoteleostei</taxon>
        <taxon>Acanthomorphata</taxon>
        <taxon>Eupercaria</taxon>
        <taxon>Perciformes</taxon>
        <taxon>Cottioidei</taxon>
        <taxon>Cottales</taxon>
        <taxon>Liparidae</taxon>
        <taxon>Liparis</taxon>
    </lineage>
</organism>
<keyword evidence="3" id="KW-1185">Reference proteome</keyword>
<sequence length="63" mass="7196">MTVRLVSRSQSVYRVGRSDNSKHQVMEASNKARRKDSQGDCATPGKRKVGQDHYQDKCPEIQF</sequence>
<gene>
    <name evidence="2" type="ORF">EYF80_055783</name>
</gene>